<accession>A0AAE0CL27</accession>
<dbReference type="EMBL" id="JANJYI010000004">
    <property type="protein sequence ID" value="KAK2654478.1"/>
    <property type="molecule type" value="Genomic_DNA"/>
</dbReference>
<feature type="domain" description="MULE transposase" evidence="1">
    <location>
        <begin position="54"/>
        <end position="126"/>
    </location>
</feature>
<reference evidence="2" key="1">
    <citation type="journal article" date="2023" name="Plant J.">
        <title>Genome sequences and population genomics provide insights into the demographic history, inbreeding, and mutation load of two 'living fossil' tree species of Dipteronia.</title>
        <authorList>
            <person name="Feng Y."/>
            <person name="Comes H.P."/>
            <person name="Chen J."/>
            <person name="Zhu S."/>
            <person name="Lu R."/>
            <person name="Zhang X."/>
            <person name="Li P."/>
            <person name="Qiu J."/>
            <person name="Olsen K.M."/>
            <person name="Qiu Y."/>
        </authorList>
    </citation>
    <scope>NUCLEOTIDE SEQUENCE</scope>
    <source>
        <strain evidence="2">KIB01</strain>
    </source>
</reference>
<organism evidence="2 3">
    <name type="scientific">Dipteronia dyeriana</name>
    <dbReference type="NCBI Taxonomy" id="168575"/>
    <lineage>
        <taxon>Eukaryota</taxon>
        <taxon>Viridiplantae</taxon>
        <taxon>Streptophyta</taxon>
        <taxon>Embryophyta</taxon>
        <taxon>Tracheophyta</taxon>
        <taxon>Spermatophyta</taxon>
        <taxon>Magnoliopsida</taxon>
        <taxon>eudicotyledons</taxon>
        <taxon>Gunneridae</taxon>
        <taxon>Pentapetalae</taxon>
        <taxon>rosids</taxon>
        <taxon>malvids</taxon>
        <taxon>Sapindales</taxon>
        <taxon>Sapindaceae</taxon>
        <taxon>Hippocastanoideae</taxon>
        <taxon>Acereae</taxon>
        <taxon>Dipteronia</taxon>
    </lineage>
</organism>
<evidence type="ECO:0000313" key="2">
    <source>
        <dbReference type="EMBL" id="KAK2654478.1"/>
    </source>
</evidence>
<proteinExistence type="predicted"/>
<keyword evidence="3" id="KW-1185">Reference proteome</keyword>
<dbReference type="Proteomes" id="UP001280121">
    <property type="component" value="Unassembled WGS sequence"/>
</dbReference>
<dbReference type="AlphaFoldDB" id="A0AAE0CL27"/>
<dbReference type="PANTHER" id="PTHR47718">
    <property type="entry name" value="OS01G0519700 PROTEIN"/>
    <property type="match status" value="1"/>
</dbReference>
<name>A0AAE0CL27_9ROSI</name>
<sequence>MGHDAMMLLEHFESEQGKNSAFTFTIKKGNEDRITHCFWAVVISRVAFEIYGDVVVFDTTYNTNRYSMVFAPLIRVNNHGQTIVLACTFLSDETTNSFIWLFDQFKKAMSGGAPKIIITDHDLAMTK</sequence>
<dbReference type="Pfam" id="PF10551">
    <property type="entry name" value="MULE"/>
    <property type="match status" value="1"/>
</dbReference>
<gene>
    <name evidence="2" type="ORF">Ddye_014334</name>
</gene>
<evidence type="ECO:0000313" key="3">
    <source>
        <dbReference type="Proteomes" id="UP001280121"/>
    </source>
</evidence>
<protein>
    <recommendedName>
        <fullName evidence="1">MULE transposase domain-containing protein</fullName>
    </recommendedName>
</protein>
<evidence type="ECO:0000259" key="1">
    <source>
        <dbReference type="Pfam" id="PF10551"/>
    </source>
</evidence>
<comment type="caution">
    <text evidence="2">The sequence shown here is derived from an EMBL/GenBank/DDBJ whole genome shotgun (WGS) entry which is preliminary data.</text>
</comment>
<dbReference type="InterPro" id="IPR018289">
    <property type="entry name" value="MULE_transposase_dom"/>
</dbReference>